<evidence type="ECO:0000256" key="2">
    <source>
        <dbReference type="ARBA" id="ARBA00007664"/>
    </source>
</evidence>
<dbReference type="Proteomes" id="UP001224775">
    <property type="component" value="Unassembled WGS sequence"/>
</dbReference>
<evidence type="ECO:0000313" key="13">
    <source>
        <dbReference type="Proteomes" id="UP001224775"/>
    </source>
</evidence>
<accession>A0AAD9D693</accession>
<keyword evidence="8 12" id="KW-0378">Hydrolase</keyword>
<dbReference type="InterPro" id="IPR001254">
    <property type="entry name" value="Trypsin_dom"/>
</dbReference>
<comment type="caution">
    <text evidence="12">The sequence shown here is derived from an EMBL/GenBank/DDBJ whole genome shotgun (WGS) entry which is preliminary data.</text>
</comment>
<name>A0AAD9D693_9STRA</name>
<keyword evidence="13" id="KW-1185">Reference proteome</keyword>
<gene>
    <name evidence="12" type="ORF">QTG54_014920</name>
</gene>
<dbReference type="GO" id="GO:0005576">
    <property type="term" value="C:extracellular region"/>
    <property type="evidence" value="ECO:0007669"/>
    <property type="project" value="UniProtKB-SubCell"/>
</dbReference>
<dbReference type="InterPro" id="IPR033116">
    <property type="entry name" value="TRYPSIN_SER"/>
</dbReference>
<dbReference type="InterPro" id="IPR001314">
    <property type="entry name" value="Peptidase_S1A"/>
</dbReference>
<dbReference type="EC" id="3.4.21.-" evidence="12"/>
<evidence type="ECO:0000256" key="10">
    <source>
        <dbReference type="SAM" id="SignalP"/>
    </source>
</evidence>
<organism evidence="12 13">
    <name type="scientific">Skeletonema marinoi</name>
    <dbReference type="NCBI Taxonomy" id="267567"/>
    <lineage>
        <taxon>Eukaryota</taxon>
        <taxon>Sar</taxon>
        <taxon>Stramenopiles</taxon>
        <taxon>Ochrophyta</taxon>
        <taxon>Bacillariophyta</taxon>
        <taxon>Coscinodiscophyceae</taxon>
        <taxon>Thalassiosirophycidae</taxon>
        <taxon>Thalassiosirales</taxon>
        <taxon>Skeletonemataceae</taxon>
        <taxon>Skeletonema</taxon>
        <taxon>Skeletonema marinoi-dohrnii complex</taxon>
    </lineage>
</organism>
<comment type="similarity">
    <text evidence="2">Belongs to the peptidase S1 family.</text>
</comment>
<dbReference type="GO" id="GO:0006508">
    <property type="term" value="P:proteolysis"/>
    <property type="evidence" value="ECO:0007669"/>
    <property type="project" value="UniProtKB-KW"/>
</dbReference>
<evidence type="ECO:0000256" key="1">
    <source>
        <dbReference type="ARBA" id="ARBA00004613"/>
    </source>
</evidence>
<keyword evidence="7" id="KW-0325">Glycoprotein</keyword>
<evidence type="ECO:0000256" key="7">
    <source>
        <dbReference type="ARBA" id="ARBA00023180"/>
    </source>
</evidence>
<evidence type="ECO:0000256" key="5">
    <source>
        <dbReference type="ARBA" id="ARBA00023026"/>
    </source>
</evidence>
<evidence type="ECO:0000256" key="6">
    <source>
        <dbReference type="ARBA" id="ARBA00023157"/>
    </source>
</evidence>
<dbReference type="Gene3D" id="2.40.10.10">
    <property type="entry name" value="Trypsin-like serine proteases"/>
    <property type="match status" value="1"/>
</dbReference>
<dbReference type="AlphaFoldDB" id="A0AAD9D693"/>
<feature type="compositionally biased region" description="Low complexity" evidence="9">
    <location>
        <begin position="297"/>
        <end position="333"/>
    </location>
</feature>
<dbReference type="CDD" id="cd00190">
    <property type="entry name" value="Tryp_SPc"/>
    <property type="match status" value="1"/>
</dbReference>
<dbReference type="PANTHER" id="PTHR24276:SF91">
    <property type="entry name" value="AT26814P-RELATED"/>
    <property type="match status" value="1"/>
</dbReference>
<keyword evidence="4 10" id="KW-0732">Signal</keyword>
<reference evidence="12" key="1">
    <citation type="submission" date="2023-06" db="EMBL/GenBank/DDBJ databases">
        <title>Survivors Of The Sea: Transcriptome response of Skeletonema marinoi to long-term dormancy.</title>
        <authorList>
            <person name="Pinder M.I.M."/>
            <person name="Kourtchenko O."/>
            <person name="Robertson E.K."/>
            <person name="Larsson T."/>
            <person name="Maumus F."/>
            <person name="Osuna-Cruz C.M."/>
            <person name="Vancaester E."/>
            <person name="Stenow R."/>
            <person name="Vandepoele K."/>
            <person name="Ploug H."/>
            <person name="Bruchert V."/>
            <person name="Godhe A."/>
            <person name="Topel M."/>
        </authorList>
    </citation>
    <scope>NUCLEOTIDE SEQUENCE</scope>
    <source>
        <strain evidence="12">R05AC</strain>
    </source>
</reference>
<dbReference type="SUPFAM" id="SSF50494">
    <property type="entry name" value="Trypsin-like serine proteases"/>
    <property type="match status" value="1"/>
</dbReference>
<keyword evidence="3" id="KW-0964">Secreted</keyword>
<keyword evidence="6" id="KW-1015">Disulfide bond</keyword>
<keyword evidence="5" id="KW-0843">Virulence</keyword>
<evidence type="ECO:0000313" key="12">
    <source>
        <dbReference type="EMBL" id="KAK1734413.1"/>
    </source>
</evidence>
<evidence type="ECO:0000256" key="3">
    <source>
        <dbReference type="ARBA" id="ARBA00022525"/>
    </source>
</evidence>
<dbReference type="PANTHER" id="PTHR24276">
    <property type="entry name" value="POLYSERASE-RELATED"/>
    <property type="match status" value="1"/>
</dbReference>
<dbReference type="SMART" id="SM00020">
    <property type="entry name" value="Tryp_SPc"/>
    <property type="match status" value="1"/>
</dbReference>
<feature type="domain" description="Peptidase S1" evidence="11">
    <location>
        <begin position="33"/>
        <end position="263"/>
    </location>
</feature>
<evidence type="ECO:0000256" key="9">
    <source>
        <dbReference type="SAM" id="MobiDB-lite"/>
    </source>
</evidence>
<dbReference type="GO" id="GO:0004252">
    <property type="term" value="F:serine-type endopeptidase activity"/>
    <property type="evidence" value="ECO:0007669"/>
    <property type="project" value="InterPro"/>
</dbReference>
<dbReference type="FunFam" id="2.40.10.10:FF:000054">
    <property type="entry name" value="Complement C1r subcomponent"/>
    <property type="match status" value="1"/>
</dbReference>
<evidence type="ECO:0000256" key="8">
    <source>
        <dbReference type="RuleBase" id="RU363034"/>
    </source>
</evidence>
<feature type="region of interest" description="Disordered" evidence="9">
    <location>
        <begin position="270"/>
        <end position="407"/>
    </location>
</feature>
<dbReference type="FunFam" id="2.40.10.10:FF:000005">
    <property type="entry name" value="Serine protease 37"/>
    <property type="match status" value="1"/>
</dbReference>
<protein>
    <submittedName>
        <fullName evidence="12">Trypsin-like serine protease</fullName>
        <ecNumber evidence="12">3.4.21.-</ecNumber>
    </submittedName>
</protein>
<proteinExistence type="inferred from homology"/>
<feature type="compositionally biased region" description="Low complexity" evidence="9">
    <location>
        <begin position="351"/>
        <end position="400"/>
    </location>
</feature>
<dbReference type="PROSITE" id="PS00134">
    <property type="entry name" value="TRYPSIN_HIS"/>
    <property type="match status" value="1"/>
</dbReference>
<dbReference type="PROSITE" id="PS50240">
    <property type="entry name" value="TRYPSIN_DOM"/>
    <property type="match status" value="1"/>
</dbReference>
<dbReference type="InterPro" id="IPR043504">
    <property type="entry name" value="Peptidase_S1_PA_chymotrypsin"/>
</dbReference>
<evidence type="ECO:0000256" key="4">
    <source>
        <dbReference type="ARBA" id="ARBA00022729"/>
    </source>
</evidence>
<keyword evidence="8 12" id="KW-0645">Protease</keyword>
<feature type="compositionally biased region" description="Polar residues" evidence="9">
    <location>
        <begin position="270"/>
        <end position="296"/>
    </location>
</feature>
<dbReference type="InterPro" id="IPR050430">
    <property type="entry name" value="Peptidase_S1"/>
</dbReference>
<dbReference type="Pfam" id="PF00089">
    <property type="entry name" value="Trypsin"/>
    <property type="match status" value="1"/>
</dbReference>
<dbReference type="EMBL" id="JATAAI010000039">
    <property type="protein sequence ID" value="KAK1734413.1"/>
    <property type="molecule type" value="Genomic_DNA"/>
</dbReference>
<dbReference type="PRINTS" id="PR00722">
    <property type="entry name" value="CHYMOTRYPSIN"/>
</dbReference>
<keyword evidence="8" id="KW-0720">Serine protease</keyword>
<dbReference type="InterPro" id="IPR018114">
    <property type="entry name" value="TRYPSIN_HIS"/>
</dbReference>
<evidence type="ECO:0000259" key="11">
    <source>
        <dbReference type="PROSITE" id="PS50240"/>
    </source>
</evidence>
<dbReference type="InterPro" id="IPR009003">
    <property type="entry name" value="Peptidase_S1_PA"/>
</dbReference>
<sequence>MLLSSFIKVFLYANLLALASANLFRGGVNNTRIIGGREMDEDSAPYSVSLMSSGSHFCGGSLITNRVILTAAHCLGGSISVLIGRHDFDDKDGELISASKQIPHPKYDEETSEYDMALIVLSRPVSGAVQAVTVNDDNSYPSVGTTARVMGWGNLKTNGFDLPDVPYMADVDVISNQQCEDLESGGNSYGKLKYPITSDMICTFSGGKDACQGDSGGPLVVRGNDASQDVLVGVVSWGVGCAYLPGVYGRPSQVYEWIKEEACAVSQDTTGSTLCGTESPTLSPTTAEPTASPSENPTSVPSSEPSAEPTASPSETPSLSPSSEPSAAPSLSVQPSEMPSSSPSLRPSGKPSASPSTWPSSSPTTSSQPSSEPTSMPSDVPSTSPSSNPSYSPSLSAAPTQSLAPTKPKLINTGVSLIISATELVDDEGNAIRNASSTFGSYAYVGSLMSFLISAWLLV</sequence>
<feature type="compositionally biased region" description="Polar residues" evidence="9">
    <location>
        <begin position="334"/>
        <end position="345"/>
    </location>
</feature>
<dbReference type="PROSITE" id="PS00135">
    <property type="entry name" value="TRYPSIN_SER"/>
    <property type="match status" value="1"/>
</dbReference>
<comment type="subcellular location">
    <subcellularLocation>
        <location evidence="1">Secreted</location>
    </subcellularLocation>
</comment>
<feature type="chain" id="PRO_5042033700" evidence="10">
    <location>
        <begin position="22"/>
        <end position="459"/>
    </location>
</feature>
<feature type="signal peptide" evidence="10">
    <location>
        <begin position="1"/>
        <end position="21"/>
    </location>
</feature>